<dbReference type="RefSeq" id="WP_203775142.1">
    <property type="nucleotide sequence ID" value="NZ_BAAABO010000011.1"/>
</dbReference>
<accession>A0ABQ3YGT2</accession>
<sequence length="322" mass="35181">MPLHENELVVDEDVVRSLIAEQCPQWAGLPLTPAGAGTENTMYRLGDGLLVRLPRSVEKAAPLRTEQRWLPVLAPLLPLPIPAPVYAGRPSDAYPAPWSVLRWLDGAPPHTANGPLATSPGTAPTPPGTAGTATTPPGTVTDWRTFARDLSGFIRTLHGIDLMGATGPRWYRGGELAPCDEWARKALADCRPLVGDTIDIDLLEHLWTEALRLPRHDTREVWLHTDLKPTNLLVRDGRLAAVIDFGGLSIGYPDAEHAPVWDLPASAREAYWDAANLDDITWQRARAWAIVVGASGIPYYWHTYPDFVAECRARLSAIATGV</sequence>
<gene>
    <name evidence="3" type="ORF">Ade02nite_78590</name>
</gene>
<feature type="domain" description="Aminoglycoside phosphotransferase" evidence="2">
    <location>
        <begin position="144"/>
        <end position="288"/>
    </location>
</feature>
<dbReference type="PANTHER" id="PTHR21310:SF42">
    <property type="entry name" value="BIFUNCTIONAL AAC_APH"/>
    <property type="match status" value="1"/>
</dbReference>
<dbReference type="PANTHER" id="PTHR21310">
    <property type="entry name" value="AMINOGLYCOSIDE PHOSPHOTRANSFERASE-RELATED-RELATED"/>
    <property type="match status" value="1"/>
</dbReference>
<evidence type="ECO:0000259" key="2">
    <source>
        <dbReference type="Pfam" id="PF01636"/>
    </source>
</evidence>
<feature type="domain" description="Aminoglycoside phosphotransferase" evidence="2">
    <location>
        <begin position="31"/>
        <end position="111"/>
    </location>
</feature>
<dbReference type="Proteomes" id="UP000609879">
    <property type="component" value="Unassembled WGS sequence"/>
</dbReference>
<comment type="caution">
    <text evidence="3">The sequence shown here is derived from an EMBL/GenBank/DDBJ whole genome shotgun (WGS) entry which is preliminary data.</text>
</comment>
<protein>
    <submittedName>
        <fullName evidence="3">Phosphotransferase</fullName>
    </submittedName>
</protein>
<reference evidence="3 4" key="1">
    <citation type="submission" date="2021-01" db="EMBL/GenBank/DDBJ databases">
        <title>Whole genome shotgun sequence of Actinoplanes deccanensis NBRC 13994.</title>
        <authorList>
            <person name="Komaki H."/>
            <person name="Tamura T."/>
        </authorList>
    </citation>
    <scope>NUCLEOTIDE SEQUENCE [LARGE SCALE GENOMIC DNA]</scope>
    <source>
        <strain evidence="3 4">NBRC 13994</strain>
    </source>
</reference>
<dbReference type="EMBL" id="BOMI01000163">
    <property type="protein sequence ID" value="GID79218.1"/>
    <property type="molecule type" value="Genomic_DNA"/>
</dbReference>
<name>A0ABQ3YGT2_9ACTN</name>
<feature type="region of interest" description="Disordered" evidence="1">
    <location>
        <begin position="109"/>
        <end position="139"/>
    </location>
</feature>
<feature type="compositionally biased region" description="Low complexity" evidence="1">
    <location>
        <begin position="114"/>
        <end position="139"/>
    </location>
</feature>
<organism evidence="3 4">
    <name type="scientific">Paractinoplanes deccanensis</name>
    <dbReference type="NCBI Taxonomy" id="113561"/>
    <lineage>
        <taxon>Bacteria</taxon>
        <taxon>Bacillati</taxon>
        <taxon>Actinomycetota</taxon>
        <taxon>Actinomycetes</taxon>
        <taxon>Micromonosporales</taxon>
        <taxon>Micromonosporaceae</taxon>
        <taxon>Paractinoplanes</taxon>
    </lineage>
</organism>
<evidence type="ECO:0000256" key="1">
    <source>
        <dbReference type="SAM" id="MobiDB-lite"/>
    </source>
</evidence>
<dbReference type="InterPro" id="IPR011009">
    <property type="entry name" value="Kinase-like_dom_sf"/>
</dbReference>
<proteinExistence type="predicted"/>
<dbReference type="Gene3D" id="3.90.1200.10">
    <property type="match status" value="1"/>
</dbReference>
<evidence type="ECO:0000313" key="4">
    <source>
        <dbReference type="Proteomes" id="UP000609879"/>
    </source>
</evidence>
<dbReference type="InterPro" id="IPR051678">
    <property type="entry name" value="AGP_Transferase"/>
</dbReference>
<dbReference type="Gene3D" id="3.30.200.20">
    <property type="entry name" value="Phosphorylase Kinase, domain 1"/>
    <property type="match status" value="1"/>
</dbReference>
<dbReference type="InterPro" id="IPR002575">
    <property type="entry name" value="Aminoglycoside_PTrfase"/>
</dbReference>
<dbReference type="SUPFAM" id="SSF56112">
    <property type="entry name" value="Protein kinase-like (PK-like)"/>
    <property type="match status" value="1"/>
</dbReference>
<evidence type="ECO:0000313" key="3">
    <source>
        <dbReference type="EMBL" id="GID79218.1"/>
    </source>
</evidence>
<keyword evidence="4" id="KW-1185">Reference proteome</keyword>
<dbReference type="Pfam" id="PF01636">
    <property type="entry name" value="APH"/>
    <property type="match status" value="2"/>
</dbReference>